<accession>A0A176QH50</accession>
<reference evidence="6 8" key="1">
    <citation type="submission" date="2016-01" db="EMBL/GenBank/DDBJ databases">
        <title>Janibacter melonis strain CD11_4 genome sequencing and assembly.</title>
        <authorList>
            <person name="Nair G.R."/>
            <person name="Kaur G."/>
            <person name="Chander A.M."/>
            <person name="Mayilraj S."/>
        </authorList>
    </citation>
    <scope>NUCLEOTIDE SEQUENCE [LARGE SCALE GENOMIC DNA]</scope>
    <source>
        <strain evidence="6 8">CD11-4</strain>
    </source>
</reference>
<feature type="region of interest" description="Disordered" evidence="5">
    <location>
        <begin position="72"/>
        <end position="93"/>
    </location>
</feature>
<evidence type="ECO:0000256" key="1">
    <source>
        <dbReference type="ARBA" id="ARBA00011046"/>
    </source>
</evidence>
<dbReference type="Gene3D" id="1.10.10.10">
    <property type="entry name" value="Winged helix-like DNA-binding domain superfamily/Winged helix DNA-binding domain"/>
    <property type="match status" value="1"/>
</dbReference>
<dbReference type="AlphaFoldDB" id="A0A176QH50"/>
<dbReference type="PIRSF" id="PIRSF019455">
    <property type="entry name" value="CopR_AtkY"/>
    <property type="match status" value="1"/>
</dbReference>
<evidence type="ECO:0000256" key="3">
    <source>
        <dbReference type="ARBA" id="ARBA00023125"/>
    </source>
</evidence>
<accession>A0A5P8FK89</accession>
<dbReference type="GO" id="GO:0003677">
    <property type="term" value="F:DNA binding"/>
    <property type="evidence" value="ECO:0007669"/>
    <property type="project" value="UniProtKB-KW"/>
</dbReference>
<reference evidence="7" key="3">
    <citation type="submission" date="2019-11" db="EMBL/GenBank/DDBJ databases">
        <authorList>
            <person name="Zhao Q."/>
        </authorList>
    </citation>
    <scope>NUCLEOTIDE SEQUENCE</scope>
    <source>
        <strain evidence="7">M714</strain>
    </source>
</reference>
<dbReference type="SUPFAM" id="SSF46785">
    <property type="entry name" value="Winged helix' DNA-binding domain"/>
    <property type="match status" value="1"/>
</dbReference>
<keyword evidence="3" id="KW-0238">DNA-binding</keyword>
<keyword evidence="4" id="KW-0804">Transcription</keyword>
<evidence type="ECO:0000256" key="2">
    <source>
        <dbReference type="ARBA" id="ARBA00023015"/>
    </source>
</evidence>
<evidence type="ECO:0000313" key="7">
    <source>
        <dbReference type="EMBL" id="QFQ29252.2"/>
    </source>
</evidence>
<dbReference type="GO" id="GO:0045892">
    <property type="term" value="P:negative regulation of DNA-templated transcription"/>
    <property type="evidence" value="ECO:0007669"/>
    <property type="project" value="InterPro"/>
</dbReference>
<keyword evidence="2" id="KW-0805">Transcription regulation</keyword>
<dbReference type="EMBL" id="LQZG01000001">
    <property type="protein sequence ID" value="OAB89020.1"/>
    <property type="molecule type" value="Genomic_DNA"/>
</dbReference>
<sequence length="136" mass="15087">MPSSRSSLGSLERSVMDVLWAHDGEHGLTVREVLDRVETGKTLAYTTVMTVLTRLTEKGALEREQDGRAWRYRAASSREQMTADAMRGPLDGLPHEERTTAILHFIEEASPGELASLRAALDAVEERATKGPRRGR</sequence>
<dbReference type="InterPro" id="IPR036388">
    <property type="entry name" value="WH-like_DNA-bd_sf"/>
</dbReference>
<keyword evidence="8" id="KW-1185">Reference proteome</keyword>
<reference evidence="7 9" key="2">
    <citation type="submission" date="2019-09" db="EMBL/GenBank/DDBJ databases">
        <title>Complete Genome Sequence of Janibacter melonis M714 with both human health impact and industrial applications.</title>
        <authorList>
            <person name="Jin M."/>
            <person name="Zhao Q.R."/>
        </authorList>
    </citation>
    <scope>NUCLEOTIDE SEQUENCE [LARGE SCALE GENOMIC DNA]</scope>
    <source>
        <strain evidence="7 9">M714</strain>
    </source>
</reference>
<gene>
    <name evidence="6" type="ORF">AWH69_04490</name>
    <name evidence="7" type="ORF">EEW87_001250</name>
</gene>
<dbReference type="Pfam" id="PF03965">
    <property type="entry name" value="Penicillinase_R"/>
    <property type="match status" value="1"/>
</dbReference>
<comment type="similarity">
    <text evidence="1">Belongs to the BlaI transcriptional regulatory family.</text>
</comment>
<dbReference type="InterPro" id="IPR036390">
    <property type="entry name" value="WH_DNA-bd_sf"/>
</dbReference>
<evidence type="ECO:0000313" key="8">
    <source>
        <dbReference type="Proteomes" id="UP000076976"/>
    </source>
</evidence>
<protein>
    <submittedName>
        <fullName evidence="6 7">CopY family transcriptional regulator</fullName>
    </submittedName>
</protein>
<proteinExistence type="inferred from homology"/>
<dbReference type="Proteomes" id="UP000271708">
    <property type="component" value="Chromosome"/>
</dbReference>
<dbReference type="Proteomes" id="UP000076976">
    <property type="component" value="Unassembled WGS sequence"/>
</dbReference>
<organism evidence="6 8">
    <name type="scientific">Janibacter melonis</name>
    <dbReference type="NCBI Taxonomy" id="262209"/>
    <lineage>
        <taxon>Bacteria</taxon>
        <taxon>Bacillati</taxon>
        <taxon>Actinomycetota</taxon>
        <taxon>Actinomycetes</taxon>
        <taxon>Micrococcales</taxon>
        <taxon>Intrasporangiaceae</taxon>
        <taxon>Janibacter</taxon>
    </lineage>
</organism>
<dbReference type="RefSeq" id="WP_068272040.1">
    <property type="nucleotide sequence ID" value="NZ_BAAAKD010000011.1"/>
</dbReference>
<dbReference type="GeneID" id="59163059"/>
<dbReference type="KEGG" id="jme:EEW87_001250"/>
<dbReference type="InterPro" id="IPR005650">
    <property type="entry name" value="BlaI_family"/>
</dbReference>
<evidence type="ECO:0000313" key="6">
    <source>
        <dbReference type="EMBL" id="OAB89020.1"/>
    </source>
</evidence>
<evidence type="ECO:0000256" key="5">
    <source>
        <dbReference type="SAM" id="MobiDB-lite"/>
    </source>
</evidence>
<dbReference type="STRING" id="262209.AWH69_04490"/>
<evidence type="ECO:0000313" key="9">
    <source>
        <dbReference type="Proteomes" id="UP000271708"/>
    </source>
</evidence>
<dbReference type="EMBL" id="CP044548">
    <property type="protein sequence ID" value="QFQ29252.2"/>
    <property type="molecule type" value="Genomic_DNA"/>
</dbReference>
<evidence type="ECO:0000256" key="4">
    <source>
        <dbReference type="ARBA" id="ARBA00023163"/>
    </source>
</evidence>
<dbReference type="Gene3D" id="6.10.140.850">
    <property type="match status" value="1"/>
</dbReference>
<name>A0A176QH50_9MICO</name>